<evidence type="ECO:0000313" key="4">
    <source>
        <dbReference type="Proteomes" id="UP001456562"/>
    </source>
</evidence>
<name>A0A7H8MZY8_STRMI</name>
<dbReference type="Gene3D" id="1.25.40.10">
    <property type="entry name" value="Tetratricopeptide repeat domain"/>
    <property type="match status" value="1"/>
</dbReference>
<dbReference type="RefSeq" id="WP_176145610.1">
    <property type="nucleotide sequence ID" value="NZ_CP054927.1"/>
</dbReference>
<dbReference type="EMBL" id="CP054927">
    <property type="protein sequence ID" value="QKW47706.1"/>
    <property type="molecule type" value="Genomic_DNA"/>
</dbReference>
<accession>A0A7H8MZY8</accession>
<dbReference type="Proteomes" id="UP000509345">
    <property type="component" value="Plasmid unnamed1"/>
</dbReference>
<sequence length="297" mass="32212">MLFAGLADRHGGAHARSALALYLADDVGRVLSRQAPPAVRSQLRSGTAQLVHVLAVMTADAGYASLSQHYFHAALSLAHDAGDRRVYSITLRAMSVQALRLGFRARALSLAEAAMNTAGPDKEPAAQAFLLNQRALARAYHRQDREARADLDTAQAQHALATGPPGPFTMYAQAGLHFQAAQTLLVLGRTHEAIHSWEISLRERTPDQRRTSALTLAALADTELGIGHLEAACQHWSTFLDLYPYLHSARAHQALVSLRQGLRAHQRQPQAAAILERARAALLPPSARPLRRGQANP</sequence>
<geneLocation type="plasmid" evidence="2 3">
    <name>unnamed1</name>
</geneLocation>
<reference evidence="2 3" key="1">
    <citation type="submission" date="2020-06" db="EMBL/GenBank/DDBJ databases">
        <title>Genome mining for natural products.</title>
        <authorList>
            <person name="Zhang B."/>
            <person name="Shi J."/>
            <person name="Ge H."/>
        </authorList>
    </citation>
    <scope>NUCLEOTIDE SEQUENCE [LARGE SCALE GENOMIC DNA]</scope>
    <source>
        <strain evidence="2 3">NA06532</strain>
        <plasmid evidence="2 3">unnamed1</plasmid>
    </source>
</reference>
<dbReference type="Proteomes" id="UP001456562">
    <property type="component" value="Unassembled WGS sequence"/>
</dbReference>
<protein>
    <recommendedName>
        <fullName evidence="5">Transcriptional regulator</fullName>
    </recommendedName>
</protein>
<evidence type="ECO:0000313" key="1">
    <source>
        <dbReference type="EMBL" id="MER0428550.1"/>
    </source>
</evidence>
<dbReference type="InterPro" id="IPR011990">
    <property type="entry name" value="TPR-like_helical_dom_sf"/>
</dbReference>
<evidence type="ECO:0000313" key="3">
    <source>
        <dbReference type="Proteomes" id="UP000509345"/>
    </source>
</evidence>
<dbReference type="EMBL" id="JBEJUE010000038">
    <property type="protein sequence ID" value="MER0428550.1"/>
    <property type="molecule type" value="Genomic_DNA"/>
</dbReference>
<evidence type="ECO:0000313" key="2">
    <source>
        <dbReference type="EMBL" id="QKW47706.1"/>
    </source>
</evidence>
<proteinExistence type="predicted"/>
<reference evidence="1 4" key="2">
    <citation type="submission" date="2024-01" db="EMBL/GenBank/DDBJ databases">
        <title>Metagenomic exploration of the rhizosphere soil microbial community and their significance in facilitating the development of wild simulated ginseng.</title>
        <authorList>
            <person name="Huang J."/>
        </authorList>
    </citation>
    <scope>NUCLEOTIDE SEQUENCE [LARGE SCALE GENOMIC DNA]</scope>
    <source>
        <strain evidence="1 4">WY141</strain>
    </source>
</reference>
<dbReference type="GeneID" id="87636387"/>
<organism evidence="2 3">
    <name type="scientific">Streptomyces microflavus</name>
    <name type="common">Streptomyces lipmanii</name>
    <dbReference type="NCBI Taxonomy" id="1919"/>
    <lineage>
        <taxon>Bacteria</taxon>
        <taxon>Bacillati</taxon>
        <taxon>Actinomycetota</taxon>
        <taxon>Actinomycetes</taxon>
        <taxon>Kitasatosporales</taxon>
        <taxon>Streptomycetaceae</taxon>
        <taxon>Streptomyces</taxon>
    </lineage>
</organism>
<dbReference type="SUPFAM" id="SSF48452">
    <property type="entry name" value="TPR-like"/>
    <property type="match status" value="1"/>
</dbReference>
<gene>
    <name evidence="1" type="ORF">ABR748_30705</name>
    <name evidence="2" type="ORF">HUT09_34480</name>
</gene>
<keyword evidence="4" id="KW-1185">Reference proteome</keyword>
<evidence type="ECO:0008006" key="5">
    <source>
        <dbReference type="Google" id="ProtNLM"/>
    </source>
</evidence>
<dbReference type="AlphaFoldDB" id="A0A7H8MZY8"/>
<keyword evidence="2" id="KW-0614">Plasmid</keyword>